<sequence length="145" mass="15849">MSVEEYALVFTRLSRFAPSIVANPRMKMSKFMSDVSDLISKECSRVILENDMNIDCLVPLKFNQERVPTPKTQGVSGIELYVIKPTCVKCGRKNNGECLVGTDGCYSCGGSGHKKRNCPVLTAKGRDAKQASLRGSGTSDPQAKR</sequence>
<protein>
    <recommendedName>
        <fullName evidence="2">CCHC-type domain-containing protein</fullName>
    </recommendedName>
</protein>
<dbReference type="AlphaFoldDB" id="A0AAN8T150"/>
<reference evidence="3 4" key="1">
    <citation type="submission" date="2024-02" db="EMBL/GenBank/DDBJ databases">
        <title>de novo genome assembly of Solanum bulbocastanum strain 11H21.</title>
        <authorList>
            <person name="Hosaka A.J."/>
        </authorList>
    </citation>
    <scope>NUCLEOTIDE SEQUENCE [LARGE SCALE GENOMIC DNA]</scope>
    <source>
        <tissue evidence="3">Young leaves</tissue>
    </source>
</reference>
<evidence type="ECO:0000259" key="2">
    <source>
        <dbReference type="PROSITE" id="PS50158"/>
    </source>
</evidence>
<gene>
    <name evidence="3" type="ORF">RDI58_021949</name>
</gene>
<dbReference type="Pfam" id="PF00098">
    <property type="entry name" value="zf-CCHC"/>
    <property type="match status" value="1"/>
</dbReference>
<dbReference type="EMBL" id="JBANQN010000009">
    <property type="protein sequence ID" value="KAK6779765.1"/>
    <property type="molecule type" value="Genomic_DNA"/>
</dbReference>
<keyword evidence="1" id="KW-0863">Zinc-finger</keyword>
<dbReference type="Proteomes" id="UP001371456">
    <property type="component" value="Unassembled WGS sequence"/>
</dbReference>
<keyword evidence="1" id="KW-0479">Metal-binding</keyword>
<keyword evidence="4" id="KW-1185">Reference proteome</keyword>
<dbReference type="InterPro" id="IPR001878">
    <property type="entry name" value="Znf_CCHC"/>
</dbReference>
<evidence type="ECO:0000313" key="4">
    <source>
        <dbReference type="Proteomes" id="UP001371456"/>
    </source>
</evidence>
<name>A0AAN8T150_SOLBU</name>
<feature type="domain" description="CCHC-type" evidence="2">
    <location>
        <begin position="105"/>
        <end position="119"/>
    </location>
</feature>
<evidence type="ECO:0000313" key="3">
    <source>
        <dbReference type="EMBL" id="KAK6779765.1"/>
    </source>
</evidence>
<evidence type="ECO:0000256" key="1">
    <source>
        <dbReference type="PROSITE-ProRule" id="PRU00047"/>
    </source>
</evidence>
<dbReference type="GO" id="GO:0008270">
    <property type="term" value="F:zinc ion binding"/>
    <property type="evidence" value="ECO:0007669"/>
    <property type="project" value="UniProtKB-KW"/>
</dbReference>
<comment type="caution">
    <text evidence="3">The sequence shown here is derived from an EMBL/GenBank/DDBJ whole genome shotgun (WGS) entry which is preliminary data.</text>
</comment>
<organism evidence="3 4">
    <name type="scientific">Solanum bulbocastanum</name>
    <name type="common">Wild potato</name>
    <dbReference type="NCBI Taxonomy" id="147425"/>
    <lineage>
        <taxon>Eukaryota</taxon>
        <taxon>Viridiplantae</taxon>
        <taxon>Streptophyta</taxon>
        <taxon>Embryophyta</taxon>
        <taxon>Tracheophyta</taxon>
        <taxon>Spermatophyta</taxon>
        <taxon>Magnoliopsida</taxon>
        <taxon>eudicotyledons</taxon>
        <taxon>Gunneridae</taxon>
        <taxon>Pentapetalae</taxon>
        <taxon>asterids</taxon>
        <taxon>lamiids</taxon>
        <taxon>Solanales</taxon>
        <taxon>Solanaceae</taxon>
        <taxon>Solanoideae</taxon>
        <taxon>Solaneae</taxon>
        <taxon>Solanum</taxon>
    </lineage>
</organism>
<accession>A0AAN8T150</accession>
<dbReference type="SMART" id="SM00343">
    <property type="entry name" value="ZnF_C2HC"/>
    <property type="match status" value="1"/>
</dbReference>
<dbReference type="PROSITE" id="PS50158">
    <property type="entry name" value="ZF_CCHC"/>
    <property type="match status" value="1"/>
</dbReference>
<dbReference type="GO" id="GO:0003676">
    <property type="term" value="F:nucleic acid binding"/>
    <property type="evidence" value="ECO:0007669"/>
    <property type="project" value="InterPro"/>
</dbReference>
<proteinExistence type="predicted"/>
<keyword evidence="1" id="KW-0862">Zinc</keyword>